<dbReference type="CDD" id="cd07377">
    <property type="entry name" value="WHTH_GntR"/>
    <property type="match status" value="1"/>
</dbReference>
<evidence type="ECO:0000256" key="3">
    <source>
        <dbReference type="ARBA" id="ARBA00023163"/>
    </source>
</evidence>
<dbReference type="SMART" id="SM00345">
    <property type="entry name" value="HTH_GNTR"/>
    <property type="match status" value="1"/>
</dbReference>
<protein>
    <submittedName>
        <fullName evidence="5">GntR family transcriptional regulator</fullName>
    </submittedName>
</protein>
<dbReference type="PROSITE" id="PS50949">
    <property type="entry name" value="HTH_GNTR"/>
    <property type="match status" value="1"/>
</dbReference>
<dbReference type="InterPro" id="IPR046335">
    <property type="entry name" value="LacI/GalR-like_sensor"/>
</dbReference>
<dbReference type="InterPro" id="IPR028082">
    <property type="entry name" value="Peripla_BP_I"/>
</dbReference>
<dbReference type="GO" id="GO:0003700">
    <property type="term" value="F:DNA-binding transcription factor activity"/>
    <property type="evidence" value="ECO:0007669"/>
    <property type="project" value="InterPro"/>
</dbReference>
<comment type="caution">
    <text evidence="5">The sequence shown here is derived from an EMBL/GenBank/DDBJ whole genome shotgun (WGS) entry which is preliminary data.</text>
</comment>
<evidence type="ECO:0000256" key="2">
    <source>
        <dbReference type="ARBA" id="ARBA00023125"/>
    </source>
</evidence>
<evidence type="ECO:0000256" key="1">
    <source>
        <dbReference type="ARBA" id="ARBA00023015"/>
    </source>
</evidence>
<dbReference type="Gene3D" id="1.10.10.10">
    <property type="entry name" value="Winged helix-like DNA-binding domain superfamily/Winged helix DNA-binding domain"/>
    <property type="match status" value="1"/>
</dbReference>
<sequence length="365" mass="41081">MRGTLYSKIVEEMKAKIASGVYKADDQLPTEAELTERFGVSRVTSRRALEELEKEGYIYRIQGSGSFVKPLGRFQKEQTARIGKMISLIIPEEDDRGTMGYIRGASEWLNKHGYFLSVHQSNYDDSKERNLLDTLPRRGASALIYYPRAQGNFDILHKLSLEEYPIVMIDKHFESLSIGSVESDNVDGTYQAVSHLTRLGHRKIGFLSSVSLESTSSVLDRYFGYCQALKDAGIPLDCRWVHLDGRATIEERGRDRFFEELLELYVSEGVTAVQAENDLVAASLLNRCLDGGLRVPEDLSIIGYDNNPLTEHVAVPLTTVGQNFYEIGRKAAAVVVDWLEHAAVCRKRLKIPVKLVERESTAKRA</sequence>
<reference evidence="5 6" key="1">
    <citation type="submission" date="2018-11" db="EMBL/GenBank/DDBJ databases">
        <title>Genome sequencing of Paenibacillus sp. KCOM 3021 (= ChDC PVNT-B20).</title>
        <authorList>
            <person name="Kook J.-K."/>
            <person name="Park S.-N."/>
            <person name="Lim Y.K."/>
        </authorList>
    </citation>
    <scope>NUCLEOTIDE SEQUENCE [LARGE SCALE GENOMIC DNA]</scope>
    <source>
        <strain evidence="5 6">KCOM 3021</strain>
    </source>
</reference>
<dbReference type="OrthoDB" id="9813468at2"/>
<dbReference type="SUPFAM" id="SSF53822">
    <property type="entry name" value="Periplasmic binding protein-like I"/>
    <property type="match status" value="1"/>
</dbReference>
<dbReference type="CDD" id="cd06267">
    <property type="entry name" value="PBP1_LacI_sugar_binding-like"/>
    <property type="match status" value="1"/>
</dbReference>
<evidence type="ECO:0000313" key="6">
    <source>
        <dbReference type="Proteomes" id="UP000267017"/>
    </source>
</evidence>
<keyword evidence="1" id="KW-0805">Transcription regulation</keyword>
<dbReference type="PANTHER" id="PTHR30146">
    <property type="entry name" value="LACI-RELATED TRANSCRIPTIONAL REPRESSOR"/>
    <property type="match status" value="1"/>
</dbReference>
<accession>A0A3P3UB62</accession>
<dbReference type="SUPFAM" id="SSF46785">
    <property type="entry name" value="Winged helix' DNA-binding domain"/>
    <property type="match status" value="1"/>
</dbReference>
<dbReference type="PANTHER" id="PTHR30146:SF109">
    <property type="entry name" value="HTH-TYPE TRANSCRIPTIONAL REGULATOR GALS"/>
    <property type="match status" value="1"/>
</dbReference>
<evidence type="ECO:0000259" key="4">
    <source>
        <dbReference type="PROSITE" id="PS50949"/>
    </source>
</evidence>
<dbReference type="Proteomes" id="UP000267017">
    <property type="component" value="Unassembled WGS sequence"/>
</dbReference>
<name>A0A3P3UB62_9BACL</name>
<organism evidence="5 6">
    <name type="scientific">Paenibacillus oralis</name>
    <dbReference type="NCBI Taxonomy" id="2490856"/>
    <lineage>
        <taxon>Bacteria</taxon>
        <taxon>Bacillati</taxon>
        <taxon>Bacillota</taxon>
        <taxon>Bacilli</taxon>
        <taxon>Bacillales</taxon>
        <taxon>Paenibacillaceae</taxon>
        <taxon>Paenibacillus</taxon>
    </lineage>
</organism>
<keyword evidence="3" id="KW-0804">Transcription</keyword>
<gene>
    <name evidence="5" type="ORF">EHV15_24180</name>
</gene>
<feature type="domain" description="HTH gntR-type" evidence="4">
    <location>
        <begin position="3"/>
        <end position="71"/>
    </location>
</feature>
<dbReference type="InterPro" id="IPR036390">
    <property type="entry name" value="WH_DNA-bd_sf"/>
</dbReference>
<dbReference type="GO" id="GO:0000976">
    <property type="term" value="F:transcription cis-regulatory region binding"/>
    <property type="evidence" value="ECO:0007669"/>
    <property type="project" value="TreeGrafter"/>
</dbReference>
<evidence type="ECO:0000313" key="5">
    <source>
        <dbReference type="EMBL" id="RRJ65673.1"/>
    </source>
</evidence>
<dbReference type="Pfam" id="PF00392">
    <property type="entry name" value="GntR"/>
    <property type="match status" value="1"/>
</dbReference>
<proteinExistence type="predicted"/>
<dbReference type="RefSeq" id="WP_128633473.1">
    <property type="nucleotide sequence ID" value="NZ_RRCN01000001.1"/>
</dbReference>
<keyword evidence="6" id="KW-1185">Reference proteome</keyword>
<keyword evidence="2" id="KW-0238">DNA-binding</keyword>
<dbReference type="InterPro" id="IPR000524">
    <property type="entry name" value="Tscrpt_reg_HTH_GntR"/>
</dbReference>
<dbReference type="EMBL" id="RRCN01000001">
    <property type="protein sequence ID" value="RRJ65673.1"/>
    <property type="molecule type" value="Genomic_DNA"/>
</dbReference>
<dbReference type="InterPro" id="IPR036388">
    <property type="entry name" value="WH-like_DNA-bd_sf"/>
</dbReference>
<dbReference type="FunFam" id="1.10.10.10:FF:000079">
    <property type="entry name" value="GntR family transcriptional regulator"/>
    <property type="match status" value="1"/>
</dbReference>
<dbReference type="AlphaFoldDB" id="A0A3P3UB62"/>
<dbReference type="Gene3D" id="3.40.50.2300">
    <property type="match status" value="2"/>
</dbReference>
<dbReference type="Pfam" id="PF13377">
    <property type="entry name" value="Peripla_BP_3"/>
    <property type="match status" value="1"/>
</dbReference>
<dbReference type="PRINTS" id="PR00035">
    <property type="entry name" value="HTHGNTR"/>
</dbReference>